<accession>A0A7H8QFS8</accession>
<protein>
    <submittedName>
        <fullName evidence="1">Uncharacterized protein</fullName>
    </submittedName>
</protein>
<reference evidence="1 2" key="1">
    <citation type="submission" date="2020-04" db="EMBL/GenBank/DDBJ databases">
        <authorList>
            <person name="Pajer P."/>
            <person name="Broz P."/>
        </authorList>
    </citation>
    <scope>NUCLEOTIDE SEQUENCE [LARGE SCALE GENOMIC DNA]</scope>
    <source>
        <strain evidence="2">NRL-ATB46093</strain>
        <plasmid evidence="1 2">unnamed2</plasmid>
    </source>
</reference>
<keyword evidence="1" id="KW-0614">Plasmid</keyword>
<sequence length="108" mass="12747">MKHLPTISRAKEEIDFLQKYVHLAETYETTTLHQQIIKAYAYTGSIQKVTDQINEERAAEKLLPIDTAFVSHTIQSRPQDPLHRLLRTNYMNKTKHTRRKPAKVELYR</sequence>
<name>A0A7H8QFS8_9BACL</name>
<evidence type="ECO:0000313" key="2">
    <source>
        <dbReference type="Proteomes" id="UP000509222"/>
    </source>
</evidence>
<reference evidence="2" key="2">
    <citation type="submission" date="2020-06" db="EMBL/GenBank/DDBJ databases">
        <title>Isolation of Planomicrobium glaciei.</title>
        <authorList>
            <person name="Malisova L."/>
            <person name="Safrankova R."/>
            <person name="Jakubu V."/>
            <person name="Spanelova P."/>
        </authorList>
    </citation>
    <scope>NUCLEOTIDE SEQUENCE [LARGE SCALE GENOMIC DNA]</scope>
    <source>
        <strain evidence="2">NRL-ATB46093</strain>
        <plasmid evidence="2">unnamed2</plasmid>
    </source>
</reference>
<dbReference type="Proteomes" id="UP000509222">
    <property type="component" value="Plasmid unnamed2"/>
</dbReference>
<proteinExistence type="predicted"/>
<evidence type="ECO:0000313" key="1">
    <source>
        <dbReference type="EMBL" id="QKX52844.1"/>
    </source>
</evidence>
<dbReference type="RefSeq" id="WP_176295268.1">
    <property type="nucleotide sequence ID" value="NZ_CP051179.1"/>
</dbReference>
<geneLocation type="plasmid" evidence="1 2">
    <name>unnamed2</name>
</geneLocation>
<organism evidence="1 2">
    <name type="scientific">Planococcus glaciei</name>
    <dbReference type="NCBI Taxonomy" id="459472"/>
    <lineage>
        <taxon>Bacteria</taxon>
        <taxon>Bacillati</taxon>
        <taxon>Bacillota</taxon>
        <taxon>Bacilli</taxon>
        <taxon>Bacillales</taxon>
        <taxon>Caryophanaceae</taxon>
        <taxon>Planococcus</taxon>
    </lineage>
</organism>
<gene>
    <name evidence="1" type="ORF">HF394_19640</name>
</gene>
<dbReference type="AlphaFoldDB" id="A0A7H8QFS8"/>
<keyword evidence="2" id="KW-1185">Reference proteome</keyword>
<dbReference type="EMBL" id="CP051179">
    <property type="protein sequence ID" value="QKX52844.1"/>
    <property type="molecule type" value="Genomic_DNA"/>
</dbReference>